<dbReference type="PANTHER" id="PTHR37466">
    <property type="entry name" value="SLR1628 PROTEIN"/>
    <property type="match status" value="1"/>
</dbReference>
<evidence type="ECO:0000313" key="2">
    <source>
        <dbReference type="EMBL" id="TLU74319.1"/>
    </source>
</evidence>
<feature type="region of interest" description="Disordered" evidence="1">
    <location>
        <begin position="1"/>
        <end position="21"/>
    </location>
</feature>
<reference evidence="2 3" key="1">
    <citation type="submission" date="2019-05" db="EMBL/GenBank/DDBJ databases">
        <authorList>
            <person name="Pankratov T."/>
            <person name="Grouzdev D."/>
        </authorList>
    </citation>
    <scope>NUCLEOTIDE SEQUENCE [LARGE SCALE GENOMIC DNA]</scope>
    <source>
        <strain evidence="2 3">KEBCLARHB70R</strain>
    </source>
</reference>
<dbReference type="RefSeq" id="WP_138324570.1">
    <property type="nucleotide sequence ID" value="NZ_VCDI01000001.1"/>
</dbReference>
<dbReference type="Proteomes" id="UP000305654">
    <property type="component" value="Unassembled WGS sequence"/>
</dbReference>
<organism evidence="2 3">
    <name type="scientific">Lichenicoccus roseus</name>
    <dbReference type="NCBI Taxonomy" id="2683649"/>
    <lineage>
        <taxon>Bacteria</taxon>
        <taxon>Pseudomonadati</taxon>
        <taxon>Pseudomonadota</taxon>
        <taxon>Alphaproteobacteria</taxon>
        <taxon>Acetobacterales</taxon>
        <taxon>Acetobacteraceae</taxon>
        <taxon>Lichenicoccus</taxon>
    </lineage>
</organism>
<dbReference type="Gene3D" id="3.30.56.110">
    <property type="entry name" value="Protein of unknown function DUF2237"/>
    <property type="match status" value="1"/>
</dbReference>
<keyword evidence="3" id="KW-1185">Reference proteome</keyword>
<dbReference type="AlphaFoldDB" id="A0A5R9JBE5"/>
<proteinExistence type="predicted"/>
<accession>A0A5R9JBE5</accession>
<dbReference type="EMBL" id="VCDI01000001">
    <property type="protein sequence ID" value="TLU74319.1"/>
    <property type="molecule type" value="Genomic_DNA"/>
</dbReference>
<name>A0A5R9JBE5_9PROT</name>
<protein>
    <submittedName>
        <fullName evidence="2">DUF2237 domain-containing protein</fullName>
    </submittedName>
</protein>
<gene>
    <name evidence="2" type="ORF">FE263_03770</name>
</gene>
<dbReference type="InterPro" id="IPR018714">
    <property type="entry name" value="DUF2237"/>
</dbReference>
<dbReference type="OrthoDB" id="9792525at2"/>
<evidence type="ECO:0000313" key="3">
    <source>
        <dbReference type="Proteomes" id="UP000305654"/>
    </source>
</evidence>
<dbReference type="PANTHER" id="PTHR37466:SF1">
    <property type="entry name" value="SLR1628 PROTEIN"/>
    <property type="match status" value="1"/>
</dbReference>
<sequence length="136" mass="14393">MPLDSTGSGRPERRPEPRNVLGGTLQTCSMQPLTGFHRDGCCATSAADLGSHTVCAIVTAEFLAFSGARGNDLGTPMPAFGFPGLQPGDRWCLCAPRWQEAFLAGKAPQVVLEATEIGALEHCELDDLKRHQATGA</sequence>
<evidence type="ECO:0000256" key="1">
    <source>
        <dbReference type="SAM" id="MobiDB-lite"/>
    </source>
</evidence>
<dbReference type="Pfam" id="PF09996">
    <property type="entry name" value="DUF2237"/>
    <property type="match status" value="1"/>
</dbReference>
<comment type="caution">
    <text evidence="2">The sequence shown here is derived from an EMBL/GenBank/DDBJ whole genome shotgun (WGS) entry which is preliminary data.</text>
</comment>